<dbReference type="InterPro" id="IPR023620">
    <property type="entry name" value="SmpB"/>
</dbReference>
<sequence length="176" mass="19607">MCIVSTVAPAAGEETLVPTLPRMAKPTGTKLIAENRRARYDYELLDRVEAGIVLTGTEVKSLRDGRVQLGQAYADVRGGEVWLIGASIAEYAQGNIANHAPDRDRKLLLKRGEIDSLYGKLREKGLTLVPTRLYLKDGKIKIEIALGRGKDKGDKRRTIADRDAKRQIERALRTRR</sequence>
<dbReference type="GO" id="GO:0003723">
    <property type="term" value="F:RNA binding"/>
    <property type="evidence" value="ECO:0007669"/>
    <property type="project" value="UniProtKB-UniRule"/>
</dbReference>
<dbReference type="InterPro" id="IPR000037">
    <property type="entry name" value="SsrA-bd_prot"/>
</dbReference>
<dbReference type="GO" id="GO:0070929">
    <property type="term" value="P:trans-translation"/>
    <property type="evidence" value="ECO:0007669"/>
    <property type="project" value="UniProtKB-UniRule"/>
</dbReference>
<evidence type="ECO:0000256" key="2">
    <source>
        <dbReference type="ARBA" id="ARBA00022884"/>
    </source>
</evidence>
<gene>
    <name evidence="3" type="primary">smpB</name>
    <name evidence="4" type="ORF">Gocc_2949</name>
</gene>
<comment type="similarity">
    <text evidence="3">Belongs to the SmpB family.</text>
</comment>
<dbReference type="Gene3D" id="2.40.280.10">
    <property type="match status" value="1"/>
</dbReference>
<dbReference type="NCBIfam" id="TIGR00086">
    <property type="entry name" value="smpB"/>
    <property type="match status" value="1"/>
</dbReference>
<dbReference type="CDD" id="cd09294">
    <property type="entry name" value="SmpB"/>
    <property type="match status" value="1"/>
</dbReference>
<accession>A0A7M2YUQ3</accession>
<keyword evidence="1 3" id="KW-0963">Cytoplasm</keyword>
<evidence type="ECO:0000256" key="3">
    <source>
        <dbReference type="HAMAP-Rule" id="MF_00023"/>
    </source>
</evidence>
<proteinExistence type="inferred from homology"/>
<reference evidence="5" key="2">
    <citation type="journal article" date="2019" name="MicrobiologyOpen">
        <title>High-quality draft genome sequence of Gaiella occulta isolated from a 150 meter deep mineral water borehole and comparison with the genome sequences of other deep-branching lineages of the phylum Actinobacteria.</title>
        <authorList>
            <person name="Severino R."/>
            <person name="Froufe H.J.C."/>
            <person name="Barroso C."/>
            <person name="Albuquerque L."/>
            <person name="Lobo-da-Cunha A."/>
            <person name="da Costa M.S."/>
            <person name="Egas C."/>
        </authorList>
    </citation>
    <scope>NUCLEOTIDE SEQUENCE [LARGE SCALE GENOMIC DNA]</scope>
    <source>
        <strain evidence="5">F2-233</strain>
    </source>
</reference>
<dbReference type="Proteomes" id="UP000254134">
    <property type="component" value="Unassembled WGS sequence"/>
</dbReference>
<dbReference type="GO" id="GO:0005829">
    <property type="term" value="C:cytosol"/>
    <property type="evidence" value="ECO:0007669"/>
    <property type="project" value="TreeGrafter"/>
</dbReference>
<dbReference type="PANTHER" id="PTHR30308:SF2">
    <property type="entry name" value="SSRA-BINDING PROTEIN"/>
    <property type="match status" value="1"/>
</dbReference>
<organism evidence="4 5">
    <name type="scientific">Gaiella occulta</name>
    <dbReference type="NCBI Taxonomy" id="1002870"/>
    <lineage>
        <taxon>Bacteria</taxon>
        <taxon>Bacillati</taxon>
        <taxon>Actinomycetota</taxon>
        <taxon>Thermoleophilia</taxon>
        <taxon>Gaiellales</taxon>
        <taxon>Gaiellaceae</taxon>
        <taxon>Gaiella</taxon>
    </lineage>
</organism>
<comment type="function">
    <text evidence="3">Required for rescue of stalled ribosomes mediated by trans-translation. Binds to transfer-messenger RNA (tmRNA), required for stable association of tmRNA with ribosomes. tmRNA and SmpB together mimic tRNA shape, replacing the anticodon stem-loop with SmpB. tmRNA is encoded by the ssrA gene; the 2 termini fold to resemble tRNA(Ala) and it encodes a 'tag peptide', a short internal open reading frame. During trans-translation Ala-aminoacylated tmRNA acts like a tRNA, entering the A-site of stalled ribosomes, displacing the stalled mRNA. The ribosome then switches to translate the ORF on the tmRNA; the nascent peptide is terminated with the 'tag peptide' encoded by the tmRNA and targeted for degradation. The ribosome is freed to recommence translation, which seems to be the essential function of trans-translation.</text>
</comment>
<evidence type="ECO:0000313" key="5">
    <source>
        <dbReference type="Proteomes" id="UP000254134"/>
    </source>
</evidence>
<name>A0A7M2YUQ3_9ACTN</name>
<comment type="caution">
    <text evidence="4">The sequence shown here is derived from an EMBL/GenBank/DDBJ whole genome shotgun (WGS) entry which is preliminary data.</text>
</comment>
<keyword evidence="5" id="KW-1185">Reference proteome</keyword>
<dbReference type="GO" id="GO:0070930">
    <property type="term" value="P:trans-translation-dependent protein tagging"/>
    <property type="evidence" value="ECO:0007669"/>
    <property type="project" value="TreeGrafter"/>
</dbReference>
<dbReference type="NCBIfam" id="NF003843">
    <property type="entry name" value="PRK05422.1"/>
    <property type="match status" value="1"/>
</dbReference>
<reference evidence="4 5" key="1">
    <citation type="submission" date="2018-07" db="EMBL/GenBank/DDBJ databases">
        <title>High-quality-draft genome sequence of Gaiella occulta.</title>
        <authorList>
            <person name="Severino R."/>
            <person name="Froufe H.J.C."/>
            <person name="Rainey F.A."/>
            <person name="Barroso C."/>
            <person name="Albuquerque L."/>
            <person name="Lobo-Da-Cunha A."/>
            <person name="Da Costa M.S."/>
            <person name="Egas C."/>
        </authorList>
    </citation>
    <scope>NUCLEOTIDE SEQUENCE [LARGE SCALE GENOMIC DNA]</scope>
    <source>
        <strain evidence="4 5">F2-233</strain>
    </source>
</reference>
<keyword evidence="2 3" id="KW-0694">RNA-binding</keyword>
<dbReference type="PROSITE" id="PS01317">
    <property type="entry name" value="SSRP"/>
    <property type="match status" value="1"/>
</dbReference>
<dbReference type="SUPFAM" id="SSF74982">
    <property type="entry name" value="Small protein B (SmpB)"/>
    <property type="match status" value="1"/>
</dbReference>
<comment type="subcellular location">
    <subcellularLocation>
        <location evidence="3">Cytoplasm</location>
    </subcellularLocation>
    <text evidence="3">The tmRNA-SmpB complex associates with stalled 70S ribosomes.</text>
</comment>
<evidence type="ECO:0000256" key="1">
    <source>
        <dbReference type="ARBA" id="ARBA00022490"/>
    </source>
</evidence>
<evidence type="ECO:0000313" key="4">
    <source>
        <dbReference type="EMBL" id="RDI73349.1"/>
    </source>
</evidence>
<dbReference type="Pfam" id="PF01668">
    <property type="entry name" value="SmpB"/>
    <property type="match status" value="1"/>
</dbReference>
<protein>
    <recommendedName>
        <fullName evidence="3">SsrA-binding protein</fullName>
    </recommendedName>
    <alternativeName>
        <fullName evidence="3">Small protein B</fullName>
    </alternativeName>
</protein>
<dbReference type="AlphaFoldDB" id="A0A7M2YUQ3"/>
<dbReference type="InterPro" id="IPR020081">
    <property type="entry name" value="SsrA-bd_prot_CS"/>
</dbReference>
<dbReference type="PANTHER" id="PTHR30308">
    <property type="entry name" value="TMRNA-BINDING COMPONENT OF TRANS-TRANSLATION TAGGING COMPLEX"/>
    <property type="match status" value="1"/>
</dbReference>
<dbReference type="HAMAP" id="MF_00023">
    <property type="entry name" value="SmpB"/>
    <property type="match status" value="1"/>
</dbReference>
<dbReference type="EMBL" id="QQZY01000010">
    <property type="protein sequence ID" value="RDI73349.1"/>
    <property type="molecule type" value="Genomic_DNA"/>
</dbReference>